<evidence type="ECO:0000313" key="3">
    <source>
        <dbReference type="Proteomes" id="UP000054097"/>
    </source>
</evidence>
<evidence type="ECO:0000256" key="1">
    <source>
        <dbReference type="SAM" id="MobiDB-lite"/>
    </source>
</evidence>
<proteinExistence type="predicted"/>
<dbReference type="HOGENOM" id="CLU_113409_0_0_1"/>
<dbReference type="AlphaFoldDB" id="A0A0C3BQY9"/>
<name>A0A0C3BQY9_SERVB</name>
<gene>
    <name evidence="2" type="ORF">M408DRAFT_59905</name>
</gene>
<dbReference type="OrthoDB" id="3258408at2759"/>
<accession>A0A0C3BQY9</accession>
<evidence type="ECO:0000313" key="2">
    <source>
        <dbReference type="EMBL" id="KIM33871.1"/>
    </source>
</evidence>
<dbReference type="EMBL" id="KN824277">
    <property type="protein sequence ID" value="KIM33871.1"/>
    <property type="molecule type" value="Genomic_DNA"/>
</dbReference>
<organism evidence="2 3">
    <name type="scientific">Serendipita vermifera MAFF 305830</name>
    <dbReference type="NCBI Taxonomy" id="933852"/>
    <lineage>
        <taxon>Eukaryota</taxon>
        <taxon>Fungi</taxon>
        <taxon>Dikarya</taxon>
        <taxon>Basidiomycota</taxon>
        <taxon>Agaricomycotina</taxon>
        <taxon>Agaricomycetes</taxon>
        <taxon>Sebacinales</taxon>
        <taxon>Serendipitaceae</taxon>
        <taxon>Serendipita</taxon>
    </lineage>
</organism>
<sequence>MATYEFQISVTPDNYQAQSSVESQHLSHQPGLSVAAGSGPVEPPEPVIIHYDANHTRPPYGSGDEGFDLTFHSLEAFFAWKESEESKNCVDYFKVDAHHSKAVPPRFLEHVKLACSRHTRSGQKKYERKFPERQRKTPSKKACTAGCPSSISYKTYVNTPIVKVNCKQSISWREFHLSVVDQISSSILTQ</sequence>
<reference evidence="2 3" key="1">
    <citation type="submission" date="2014-04" db="EMBL/GenBank/DDBJ databases">
        <authorList>
            <consortium name="DOE Joint Genome Institute"/>
            <person name="Kuo A."/>
            <person name="Zuccaro A."/>
            <person name="Kohler A."/>
            <person name="Nagy L.G."/>
            <person name="Floudas D."/>
            <person name="Copeland A."/>
            <person name="Barry K.W."/>
            <person name="Cichocki N."/>
            <person name="Veneault-Fourrey C."/>
            <person name="LaButti K."/>
            <person name="Lindquist E.A."/>
            <person name="Lipzen A."/>
            <person name="Lundell T."/>
            <person name="Morin E."/>
            <person name="Murat C."/>
            <person name="Sun H."/>
            <person name="Tunlid A."/>
            <person name="Henrissat B."/>
            <person name="Grigoriev I.V."/>
            <person name="Hibbett D.S."/>
            <person name="Martin F."/>
            <person name="Nordberg H.P."/>
            <person name="Cantor M.N."/>
            <person name="Hua S.X."/>
        </authorList>
    </citation>
    <scope>NUCLEOTIDE SEQUENCE [LARGE SCALE GENOMIC DNA]</scope>
    <source>
        <strain evidence="2 3">MAFF 305830</strain>
    </source>
</reference>
<reference evidence="3" key="2">
    <citation type="submission" date="2015-01" db="EMBL/GenBank/DDBJ databases">
        <title>Evolutionary Origins and Diversification of the Mycorrhizal Mutualists.</title>
        <authorList>
            <consortium name="DOE Joint Genome Institute"/>
            <consortium name="Mycorrhizal Genomics Consortium"/>
            <person name="Kohler A."/>
            <person name="Kuo A."/>
            <person name="Nagy L.G."/>
            <person name="Floudas D."/>
            <person name="Copeland A."/>
            <person name="Barry K.W."/>
            <person name="Cichocki N."/>
            <person name="Veneault-Fourrey C."/>
            <person name="LaButti K."/>
            <person name="Lindquist E.A."/>
            <person name="Lipzen A."/>
            <person name="Lundell T."/>
            <person name="Morin E."/>
            <person name="Murat C."/>
            <person name="Riley R."/>
            <person name="Ohm R."/>
            <person name="Sun H."/>
            <person name="Tunlid A."/>
            <person name="Henrissat B."/>
            <person name="Grigoriev I.V."/>
            <person name="Hibbett D.S."/>
            <person name="Martin F."/>
        </authorList>
    </citation>
    <scope>NUCLEOTIDE SEQUENCE [LARGE SCALE GENOMIC DNA]</scope>
    <source>
        <strain evidence="3">MAFF 305830</strain>
    </source>
</reference>
<dbReference type="Proteomes" id="UP000054097">
    <property type="component" value="Unassembled WGS sequence"/>
</dbReference>
<dbReference type="STRING" id="933852.A0A0C3BQY9"/>
<protein>
    <submittedName>
        <fullName evidence="2">Uncharacterized protein</fullName>
    </submittedName>
</protein>
<feature type="region of interest" description="Disordered" evidence="1">
    <location>
        <begin position="20"/>
        <end position="39"/>
    </location>
</feature>
<keyword evidence="3" id="KW-1185">Reference proteome</keyword>